<evidence type="ECO:0000256" key="8">
    <source>
        <dbReference type="ARBA" id="ARBA00022777"/>
    </source>
</evidence>
<dbReference type="Proteomes" id="UP000700059">
    <property type="component" value="Unassembled WGS sequence"/>
</dbReference>
<dbReference type="CDD" id="cd00075">
    <property type="entry name" value="HATPase"/>
    <property type="match status" value="1"/>
</dbReference>
<dbReference type="Pfam" id="PF00512">
    <property type="entry name" value="HisKA"/>
    <property type="match status" value="1"/>
</dbReference>
<accession>A0ABS7JMT5</accession>
<dbReference type="CDD" id="cd00082">
    <property type="entry name" value="HisKA"/>
    <property type="match status" value="1"/>
</dbReference>
<dbReference type="EMBL" id="JAIGYQ010000004">
    <property type="protein sequence ID" value="MBX7490684.1"/>
    <property type="molecule type" value="Genomic_DNA"/>
</dbReference>
<comment type="caution">
    <text evidence="13">The sequence shown here is derived from an EMBL/GenBank/DDBJ whole genome shotgun (WGS) entry which is preliminary data.</text>
</comment>
<evidence type="ECO:0000259" key="11">
    <source>
        <dbReference type="PROSITE" id="PS50109"/>
    </source>
</evidence>
<keyword evidence="10" id="KW-1133">Transmembrane helix</keyword>
<evidence type="ECO:0000256" key="2">
    <source>
        <dbReference type="ARBA" id="ARBA00004651"/>
    </source>
</evidence>
<keyword evidence="10" id="KW-0812">Transmembrane</keyword>
<evidence type="ECO:0000256" key="7">
    <source>
        <dbReference type="ARBA" id="ARBA00022741"/>
    </source>
</evidence>
<keyword evidence="6" id="KW-0808">Transferase</keyword>
<dbReference type="PROSITE" id="PS50109">
    <property type="entry name" value="HIS_KIN"/>
    <property type="match status" value="1"/>
</dbReference>
<keyword evidence="8 13" id="KW-0418">Kinase</keyword>
<keyword evidence="4" id="KW-1003">Cell membrane</keyword>
<evidence type="ECO:0000256" key="10">
    <source>
        <dbReference type="SAM" id="Phobius"/>
    </source>
</evidence>
<dbReference type="InterPro" id="IPR036097">
    <property type="entry name" value="HisK_dim/P_sf"/>
</dbReference>
<keyword evidence="14" id="KW-1185">Reference proteome</keyword>
<comment type="subcellular location">
    <subcellularLocation>
        <location evidence="2">Cell membrane</location>
        <topology evidence="2">Multi-pass membrane protein</topology>
    </subcellularLocation>
</comment>
<evidence type="ECO:0000256" key="1">
    <source>
        <dbReference type="ARBA" id="ARBA00000085"/>
    </source>
</evidence>
<sequence length="408" mass="46955">MYVQIYLLFILSLGIGGVVTYLANLNTLKRNEEAILKQTAFFAQQSLMELMNGDLRRLENVVREFHFKIIRKIPPNAQVLLENQNTFGTMQIFKVQQNYGFHLEYLGMNLVAFRDFGIELANNGGLNIWIFLDFLVLLLTFSMILALLHPLKVLQSGLEAFGQGNYKIHIPVPKEPQQAKLAESFNTMCARISKLMLAREFVLRNIGHELKTPISKAKLALELMPKNPQKDLVSKCIYNLDNLTSQILTFEKIQEGKDLLFLEDFDVETLFIKTFEKLFIEEENLEIVLDENFKIHGDLQFLSIALKNLIDNAFKYKSGRKIVLRAYVSHGECRIAVKNYGEALQQEIAFYLEPFSRDKAHELISGYGLGLGIIKGVLELHHFRLEYSYEKGVHCFVMVFNRECKKGN</sequence>
<dbReference type="Pfam" id="PF02518">
    <property type="entry name" value="HATPase_c"/>
    <property type="match status" value="1"/>
</dbReference>
<dbReference type="Gene3D" id="3.30.565.10">
    <property type="entry name" value="Histidine kinase-like ATPase, C-terminal domain"/>
    <property type="match status" value="1"/>
</dbReference>
<evidence type="ECO:0000256" key="6">
    <source>
        <dbReference type="ARBA" id="ARBA00022679"/>
    </source>
</evidence>
<evidence type="ECO:0000256" key="4">
    <source>
        <dbReference type="ARBA" id="ARBA00022475"/>
    </source>
</evidence>
<organism evidence="13 14">
    <name type="scientific">Helicobacter turcicus</name>
    <dbReference type="NCBI Taxonomy" id="2867412"/>
    <lineage>
        <taxon>Bacteria</taxon>
        <taxon>Pseudomonadati</taxon>
        <taxon>Campylobacterota</taxon>
        <taxon>Epsilonproteobacteria</taxon>
        <taxon>Campylobacterales</taxon>
        <taxon>Helicobacteraceae</taxon>
        <taxon>Helicobacter</taxon>
    </lineage>
</organism>
<evidence type="ECO:0000256" key="5">
    <source>
        <dbReference type="ARBA" id="ARBA00022553"/>
    </source>
</evidence>
<protein>
    <recommendedName>
        <fullName evidence="3">histidine kinase</fullName>
        <ecNumber evidence="3">2.7.13.3</ecNumber>
    </recommendedName>
</protein>
<evidence type="ECO:0000259" key="12">
    <source>
        <dbReference type="PROSITE" id="PS50885"/>
    </source>
</evidence>
<dbReference type="SUPFAM" id="SSF47384">
    <property type="entry name" value="Homodimeric domain of signal transducing histidine kinase"/>
    <property type="match status" value="1"/>
</dbReference>
<dbReference type="PANTHER" id="PTHR44936">
    <property type="entry name" value="SENSOR PROTEIN CREC"/>
    <property type="match status" value="1"/>
</dbReference>
<comment type="catalytic activity">
    <reaction evidence="1">
        <text>ATP + protein L-histidine = ADP + protein N-phospho-L-histidine.</text>
        <dbReference type="EC" id="2.7.13.3"/>
    </reaction>
</comment>
<dbReference type="InterPro" id="IPR003661">
    <property type="entry name" value="HisK_dim/P_dom"/>
</dbReference>
<evidence type="ECO:0000256" key="9">
    <source>
        <dbReference type="ARBA" id="ARBA00022840"/>
    </source>
</evidence>
<dbReference type="GO" id="GO:0016301">
    <property type="term" value="F:kinase activity"/>
    <property type="evidence" value="ECO:0007669"/>
    <property type="project" value="UniProtKB-KW"/>
</dbReference>
<dbReference type="Gene3D" id="1.10.287.130">
    <property type="match status" value="1"/>
</dbReference>
<dbReference type="InterPro" id="IPR005467">
    <property type="entry name" value="His_kinase_dom"/>
</dbReference>
<keyword evidence="7" id="KW-0547">Nucleotide-binding</keyword>
<name>A0ABS7JMT5_9HELI</name>
<evidence type="ECO:0000256" key="3">
    <source>
        <dbReference type="ARBA" id="ARBA00012438"/>
    </source>
</evidence>
<proteinExistence type="predicted"/>
<keyword evidence="9" id="KW-0067">ATP-binding</keyword>
<feature type="domain" description="Histidine kinase" evidence="11">
    <location>
        <begin position="205"/>
        <end position="392"/>
    </location>
</feature>
<dbReference type="InterPro" id="IPR003594">
    <property type="entry name" value="HATPase_dom"/>
</dbReference>
<dbReference type="SUPFAM" id="SSF55874">
    <property type="entry name" value="ATPase domain of HSP90 chaperone/DNA topoisomerase II/histidine kinase"/>
    <property type="match status" value="1"/>
</dbReference>
<keyword evidence="10" id="KW-0472">Membrane</keyword>
<reference evidence="13 14" key="1">
    <citation type="submission" date="2021-08" db="EMBL/GenBank/DDBJ databases">
        <title>Helicobacter spp. isolated from feces of Anatolian Ground Squirrel (Spermophilus xanthoprymnus) in Turkey.</title>
        <authorList>
            <person name="Aydin F."/>
            <person name="Abay S."/>
            <person name="Kayman T."/>
            <person name="Karakaya E."/>
            <person name="Saticioglu I.B."/>
        </authorList>
    </citation>
    <scope>NUCLEOTIDE SEQUENCE [LARGE SCALE GENOMIC DNA]</scope>
    <source>
        <strain evidence="13 14">Faydin-H70</strain>
    </source>
</reference>
<dbReference type="SMART" id="SM00388">
    <property type="entry name" value="HisKA"/>
    <property type="match status" value="1"/>
</dbReference>
<dbReference type="PROSITE" id="PS50885">
    <property type="entry name" value="HAMP"/>
    <property type="match status" value="1"/>
</dbReference>
<dbReference type="EC" id="2.7.13.3" evidence="3"/>
<feature type="transmembrane region" description="Helical" evidence="10">
    <location>
        <begin position="128"/>
        <end position="148"/>
    </location>
</feature>
<feature type="transmembrane region" description="Helical" evidence="10">
    <location>
        <begin position="5"/>
        <end position="23"/>
    </location>
</feature>
<keyword evidence="5" id="KW-0597">Phosphoprotein</keyword>
<evidence type="ECO:0000313" key="13">
    <source>
        <dbReference type="EMBL" id="MBX7490684.1"/>
    </source>
</evidence>
<dbReference type="PANTHER" id="PTHR44936:SF10">
    <property type="entry name" value="SENSOR PROTEIN RSTB"/>
    <property type="match status" value="1"/>
</dbReference>
<dbReference type="InterPro" id="IPR036890">
    <property type="entry name" value="HATPase_C_sf"/>
</dbReference>
<dbReference type="CDD" id="cd06225">
    <property type="entry name" value="HAMP"/>
    <property type="match status" value="1"/>
</dbReference>
<feature type="domain" description="HAMP" evidence="12">
    <location>
        <begin position="145"/>
        <end position="197"/>
    </location>
</feature>
<dbReference type="InterPro" id="IPR003660">
    <property type="entry name" value="HAMP_dom"/>
</dbReference>
<evidence type="ECO:0000313" key="14">
    <source>
        <dbReference type="Proteomes" id="UP000700059"/>
    </source>
</evidence>
<dbReference type="InterPro" id="IPR050980">
    <property type="entry name" value="2C_sensor_his_kinase"/>
</dbReference>
<dbReference type="SMART" id="SM00387">
    <property type="entry name" value="HATPase_c"/>
    <property type="match status" value="1"/>
</dbReference>
<gene>
    <name evidence="13" type="ORF">K4G57_04285</name>
</gene>